<evidence type="ECO:0000259" key="15">
    <source>
        <dbReference type="Pfam" id="PF01494"/>
    </source>
</evidence>
<evidence type="ECO:0000256" key="14">
    <source>
        <dbReference type="SAM" id="SignalP"/>
    </source>
</evidence>
<dbReference type="InterPro" id="IPR046756">
    <property type="entry name" value="VAS1/VOA1_TM"/>
</dbReference>
<dbReference type="STRING" id="183478.A0A364N671"/>
<evidence type="ECO:0000256" key="12">
    <source>
        <dbReference type="ARBA" id="ARBA00023316"/>
    </source>
</evidence>
<dbReference type="GO" id="GO:0005789">
    <property type="term" value="C:endoplasmic reticulum membrane"/>
    <property type="evidence" value="ECO:0007669"/>
    <property type="project" value="UniProtKB-SubCell"/>
</dbReference>
<name>A0A364N671_STELY</name>
<dbReference type="Pfam" id="PF01494">
    <property type="entry name" value="FAD_binding_3"/>
    <property type="match status" value="1"/>
</dbReference>
<keyword evidence="5 13" id="KW-0812">Transmembrane</keyword>
<gene>
    <name evidence="17" type="ORF">DDE83_003875</name>
</gene>
<comment type="subcellular location">
    <subcellularLocation>
        <location evidence="1">Endoplasmic reticulum membrane</location>
        <topology evidence="1">Single-pass type I membrane protein</topology>
    </subcellularLocation>
</comment>
<proteinExistence type="inferred from homology"/>
<dbReference type="InterPro" id="IPR037654">
    <property type="entry name" value="Big1"/>
</dbReference>
<dbReference type="InterPro" id="IPR002938">
    <property type="entry name" value="FAD-bd"/>
</dbReference>
<evidence type="ECO:0000256" key="3">
    <source>
        <dbReference type="ARBA" id="ARBA00022089"/>
    </source>
</evidence>
<dbReference type="GO" id="GO:0071949">
    <property type="term" value="F:FAD binding"/>
    <property type="evidence" value="ECO:0007669"/>
    <property type="project" value="InterPro"/>
</dbReference>
<keyword evidence="10" id="KW-0560">Oxidoreductase</keyword>
<evidence type="ECO:0000256" key="1">
    <source>
        <dbReference type="ARBA" id="ARBA00004115"/>
    </source>
</evidence>
<feature type="domain" description="FAD-binding" evidence="15">
    <location>
        <begin position="328"/>
        <end position="502"/>
    </location>
</feature>
<evidence type="ECO:0000256" key="5">
    <source>
        <dbReference type="ARBA" id="ARBA00022692"/>
    </source>
</evidence>
<keyword evidence="6 14" id="KW-0732">Signal</keyword>
<evidence type="ECO:0000259" key="16">
    <source>
        <dbReference type="Pfam" id="PF20520"/>
    </source>
</evidence>
<feature type="chain" id="PRO_5016983205" description="Protein BIG1" evidence="14">
    <location>
        <begin position="20"/>
        <end position="632"/>
    </location>
</feature>
<keyword evidence="8" id="KW-0274">FAD</keyword>
<evidence type="ECO:0000313" key="17">
    <source>
        <dbReference type="EMBL" id="RAR12727.1"/>
    </source>
</evidence>
<dbReference type="GO" id="GO:0071555">
    <property type="term" value="P:cell wall organization"/>
    <property type="evidence" value="ECO:0007669"/>
    <property type="project" value="UniProtKB-KW"/>
</dbReference>
<feature type="signal peptide" evidence="14">
    <location>
        <begin position="1"/>
        <end position="19"/>
    </location>
</feature>
<evidence type="ECO:0000256" key="6">
    <source>
        <dbReference type="ARBA" id="ARBA00022729"/>
    </source>
</evidence>
<protein>
    <recommendedName>
        <fullName evidence="3">Protein BIG1</fullName>
    </recommendedName>
</protein>
<evidence type="ECO:0000256" key="11">
    <source>
        <dbReference type="ARBA" id="ARBA00023136"/>
    </source>
</evidence>
<comment type="similarity">
    <text evidence="2">Belongs to the BIG1 family.</text>
</comment>
<evidence type="ECO:0000256" key="4">
    <source>
        <dbReference type="ARBA" id="ARBA00022630"/>
    </source>
</evidence>
<keyword evidence="4" id="KW-0285">Flavoprotein</keyword>
<accession>A0A364N671</accession>
<dbReference type="Proteomes" id="UP000249619">
    <property type="component" value="Unassembled WGS sequence"/>
</dbReference>
<dbReference type="PANTHER" id="PTHR28285:SF1">
    <property type="entry name" value="PROTEIN BIG1"/>
    <property type="match status" value="1"/>
</dbReference>
<dbReference type="OrthoDB" id="9985059at2759"/>
<evidence type="ECO:0000256" key="13">
    <source>
        <dbReference type="SAM" id="Phobius"/>
    </source>
</evidence>
<evidence type="ECO:0000256" key="2">
    <source>
        <dbReference type="ARBA" id="ARBA00008203"/>
    </source>
</evidence>
<dbReference type="GO" id="GO:0016491">
    <property type="term" value="F:oxidoreductase activity"/>
    <property type="evidence" value="ECO:0007669"/>
    <property type="project" value="UniProtKB-KW"/>
</dbReference>
<evidence type="ECO:0000256" key="9">
    <source>
        <dbReference type="ARBA" id="ARBA00022989"/>
    </source>
</evidence>
<dbReference type="Pfam" id="PF20520">
    <property type="entry name" value="Ac45-VOA1_TM"/>
    <property type="match status" value="1"/>
</dbReference>
<feature type="transmembrane region" description="Helical" evidence="13">
    <location>
        <begin position="235"/>
        <end position="258"/>
    </location>
</feature>
<dbReference type="PRINTS" id="PR00420">
    <property type="entry name" value="RNGMNOXGNASE"/>
</dbReference>
<dbReference type="SUPFAM" id="SSF51905">
    <property type="entry name" value="FAD/NAD(P)-binding domain"/>
    <property type="match status" value="1"/>
</dbReference>
<organism evidence="17 18">
    <name type="scientific">Stemphylium lycopersici</name>
    <name type="common">Tomato gray leaf spot disease fungus</name>
    <name type="synonym">Thyrospora lycopersici</name>
    <dbReference type="NCBI Taxonomy" id="183478"/>
    <lineage>
        <taxon>Eukaryota</taxon>
        <taxon>Fungi</taxon>
        <taxon>Dikarya</taxon>
        <taxon>Ascomycota</taxon>
        <taxon>Pezizomycotina</taxon>
        <taxon>Dothideomycetes</taxon>
        <taxon>Pleosporomycetidae</taxon>
        <taxon>Pleosporales</taxon>
        <taxon>Pleosporineae</taxon>
        <taxon>Pleosporaceae</taxon>
        <taxon>Stemphylium</taxon>
    </lineage>
</organism>
<dbReference type="InterPro" id="IPR036188">
    <property type="entry name" value="FAD/NAD-bd_sf"/>
</dbReference>
<dbReference type="AlphaFoldDB" id="A0A364N671"/>
<feature type="domain" description="V-type proton ATPase subunit S1/VOA1 transmembrane" evidence="16">
    <location>
        <begin position="234"/>
        <end position="273"/>
    </location>
</feature>
<evidence type="ECO:0000256" key="7">
    <source>
        <dbReference type="ARBA" id="ARBA00022824"/>
    </source>
</evidence>
<keyword evidence="9 13" id="KW-1133">Transmembrane helix</keyword>
<dbReference type="Gene3D" id="3.50.50.60">
    <property type="entry name" value="FAD/NAD(P)-binding domain"/>
    <property type="match status" value="1"/>
</dbReference>
<dbReference type="GO" id="GO:0009272">
    <property type="term" value="P:fungal-type cell wall biogenesis"/>
    <property type="evidence" value="ECO:0007669"/>
    <property type="project" value="TreeGrafter"/>
</dbReference>
<dbReference type="GO" id="GO:0006078">
    <property type="term" value="P:(1-&gt;6)-beta-D-glucan biosynthetic process"/>
    <property type="evidence" value="ECO:0007669"/>
    <property type="project" value="TreeGrafter"/>
</dbReference>
<evidence type="ECO:0000313" key="18">
    <source>
        <dbReference type="Proteomes" id="UP000249619"/>
    </source>
</evidence>
<dbReference type="EMBL" id="QGDH01000046">
    <property type="protein sequence ID" value="RAR12727.1"/>
    <property type="molecule type" value="Genomic_DNA"/>
</dbReference>
<keyword evidence="12" id="KW-0961">Cell wall biogenesis/degradation</keyword>
<evidence type="ECO:0000256" key="10">
    <source>
        <dbReference type="ARBA" id="ARBA00023002"/>
    </source>
</evidence>
<evidence type="ECO:0000256" key="8">
    <source>
        <dbReference type="ARBA" id="ARBA00022827"/>
    </source>
</evidence>
<comment type="caution">
    <text evidence="17">The sequence shown here is derived from an EMBL/GenBank/DDBJ whole genome shotgun (WGS) entry which is preliminary data.</text>
</comment>
<dbReference type="PANTHER" id="PTHR28285">
    <property type="entry name" value="PROTEIN BIG1"/>
    <property type="match status" value="1"/>
</dbReference>
<reference evidence="18" key="1">
    <citation type="submission" date="2018-05" db="EMBL/GenBank/DDBJ databases">
        <title>Draft genome sequence of Stemphylium lycopersici strain CIDEFI 213.</title>
        <authorList>
            <person name="Medina R."/>
            <person name="Franco M.E.E."/>
            <person name="Lucentini C.G."/>
            <person name="Saparrat M.C.N."/>
            <person name="Balatti P.A."/>
        </authorList>
    </citation>
    <scope>NUCLEOTIDE SEQUENCE [LARGE SCALE GENOMIC DNA]</scope>
    <source>
        <strain evidence="18">CIDEFI 213</strain>
    </source>
</reference>
<keyword evidence="7" id="KW-0256">Endoplasmic reticulum</keyword>
<keyword evidence="11 13" id="KW-0472">Membrane</keyword>
<sequence>MVKTLVGALALAALPSALAFRNTSPFFLFSTADLLIPNNDAAIAASSDVTAHVLKALEHCPTTSYLVVEQRGVAAADYADGRAAPQLSRYMAGKHAEVKSTVAIPDIVGNVDAAAITEHLVANCGKAFTDDDTWFARQTLAAPPTSKALRVEQLQSDDATLEQFIVNDAKSDDYTVIYITTPQTESQAKESLEQYAYEMETSFPDGVQMELKRDLSSHAKRANSTEGGLFEKYQYFTPGIFMGFAAIIPLFLILLVGIRALTSLEVSYFAFSKDMGPNAQKKHCCLCLFDAIADTMLLHCTRLRDWIRFLQALQESILEFSMASQPMDIIILGGGIAGLTTAISLTKFAPASSPPNITIYEIRPEPATIGGAVNLTPNALRLLSHLGALDEIRAQGYGAECLAVEVFDLYTNVKIAESSFKGPDGKGLGDPPFTALRITRGEALKGVLAAIEKHPNIKLICGKKTTKINEDDTGVSIEFEDGGNAKADILIGCDGIHSVTRLKHVEPERKAIYSGICNAFGFAPRRKDTTDNATFEPTHFSVSGMNFGRRGMLLTSFHDRAQESIYVGALMQVPEIADRNGWKAAGADAQRTRDEMLDRYSGAANPQIAHWIEDAEGLWGFVLAVLGQVDAR</sequence>
<keyword evidence="18" id="KW-1185">Reference proteome</keyword>